<comment type="caution">
    <text evidence="6">The sequence shown here is derived from an EMBL/GenBank/DDBJ whole genome shotgun (WGS) entry which is preliminary data.</text>
</comment>
<dbReference type="PROSITE" id="PS50931">
    <property type="entry name" value="HTH_LYSR"/>
    <property type="match status" value="1"/>
</dbReference>
<accession>A0ABS2GAC1</accession>
<dbReference type="Proteomes" id="UP000729290">
    <property type="component" value="Unassembled WGS sequence"/>
</dbReference>
<reference evidence="6 7" key="1">
    <citation type="journal article" date="2021" name="Sci. Rep.">
        <title>The distribution of antibiotic resistance genes in chicken gut microbiota commensals.</title>
        <authorList>
            <person name="Juricova H."/>
            <person name="Matiasovicova J."/>
            <person name="Kubasova T."/>
            <person name="Cejkova D."/>
            <person name="Rychlik I."/>
        </authorList>
    </citation>
    <scope>NUCLEOTIDE SEQUENCE [LARGE SCALE GENOMIC DNA]</scope>
    <source>
        <strain evidence="6 7">An431b</strain>
    </source>
</reference>
<evidence type="ECO:0000313" key="6">
    <source>
        <dbReference type="EMBL" id="MBM6877459.1"/>
    </source>
</evidence>
<dbReference type="Pfam" id="PF03466">
    <property type="entry name" value="LysR_substrate"/>
    <property type="match status" value="1"/>
</dbReference>
<dbReference type="PANTHER" id="PTHR30126">
    <property type="entry name" value="HTH-TYPE TRANSCRIPTIONAL REGULATOR"/>
    <property type="match status" value="1"/>
</dbReference>
<gene>
    <name evidence="6" type="ORF">H9X83_04735</name>
</gene>
<keyword evidence="3" id="KW-0238">DNA-binding</keyword>
<dbReference type="InterPro" id="IPR036390">
    <property type="entry name" value="WH_DNA-bd_sf"/>
</dbReference>
<dbReference type="SUPFAM" id="SSF53850">
    <property type="entry name" value="Periplasmic binding protein-like II"/>
    <property type="match status" value="1"/>
</dbReference>
<feature type="domain" description="HTH lysR-type" evidence="5">
    <location>
        <begin position="1"/>
        <end position="60"/>
    </location>
</feature>
<evidence type="ECO:0000256" key="2">
    <source>
        <dbReference type="ARBA" id="ARBA00023015"/>
    </source>
</evidence>
<dbReference type="PRINTS" id="PR00039">
    <property type="entry name" value="HTHLYSR"/>
</dbReference>
<dbReference type="Gene3D" id="3.40.190.290">
    <property type="match status" value="1"/>
</dbReference>
<keyword evidence="2" id="KW-0805">Transcription regulation</keyword>
<evidence type="ECO:0000256" key="4">
    <source>
        <dbReference type="ARBA" id="ARBA00023163"/>
    </source>
</evidence>
<keyword evidence="4" id="KW-0804">Transcription</keyword>
<protein>
    <submittedName>
        <fullName evidence="6">LysR family transcriptional regulator</fullName>
    </submittedName>
</protein>
<dbReference type="SUPFAM" id="SSF46785">
    <property type="entry name" value="Winged helix' DNA-binding domain"/>
    <property type="match status" value="1"/>
</dbReference>
<dbReference type="Gene3D" id="1.10.10.10">
    <property type="entry name" value="Winged helix-like DNA-binding domain superfamily/Winged helix DNA-binding domain"/>
    <property type="match status" value="1"/>
</dbReference>
<comment type="similarity">
    <text evidence="1">Belongs to the LysR transcriptional regulatory family.</text>
</comment>
<dbReference type="CDD" id="cd05466">
    <property type="entry name" value="PBP2_LTTR_substrate"/>
    <property type="match status" value="1"/>
</dbReference>
<name>A0ABS2GAC1_9FIRM</name>
<sequence length="298" mass="35142">MEYKDIETFLEIVRTRNITKTSENMFLSQSTVSNRLKHLEDELGYQLLQRAKGQRMIQLTPYGKEFILIAERWKNLYEEMTLLKEKNNQVLRIAANESSYYELVGPFTIQFLQRHPDVKLSMQICDSAYIYDLAEDNLIDYGFASLESTRNEIIRKCINRQKIYVIEYCEAPEGIKKIHPKELDISKEIRFTGGHFTNFDSWHEKWFQNQYAFRVDINSPHAAIPYLKSFGGWTLCPLSLAKTLSKYVSLQVYELEDEPSERKIYMIQREGTGLKNMSLGKVFEKEFQEYLDGIEEKE</sequence>
<evidence type="ECO:0000256" key="3">
    <source>
        <dbReference type="ARBA" id="ARBA00023125"/>
    </source>
</evidence>
<dbReference type="PANTHER" id="PTHR30126:SF40">
    <property type="entry name" value="HTH-TYPE TRANSCRIPTIONAL REGULATOR GLTR"/>
    <property type="match status" value="1"/>
</dbReference>
<dbReference type="InterPro" id="IPR000847">
    <property type="entry name" value="LysR_HTH_N"/>
</dbReference>
<dbReference type="InterPro" id="IPR036388">
    <property type="entry name" value="WH-like_DNA-bd_sf"/>
</dbReference>
<proteinExistence type="inferred from homology"/>
<dbReference type="Pfam" id="PF00126">
    <property type="entry name" value="HTH_1"/>
    <property type="match status" value="1"/>
</dbReference>
<evidence type="ECO:0000313" key="7">
    <source>
        <dbReference type="Proteomes" id="UP000729290"/>
    </source>
</evidence>
<organism evidence="6 7">
    <name type="scientific">Anaerotignum lactatifermentans</name>
    <dbReference type="NCBI Taxonomy" id="160404"/>
    <lineage>
        <taxon>Bacteria</taxon>
        <taxon>Bacillati</taxon>
        <taxon>Bacillota</taxon>
        <taxon>Clostridia</taxon>
        <taxon>Lachnospirales</taxon>
        <taxon>Anaerotignaceae</taxon>
        <taxon>Anaerotignum</taxon>
    </lineage>
</organism>
<dbReference type="InterPro" id="IPR005119">
    <property type="entry name" value="LysR_subst-bd"/>
</dbReference>
<keyword evidence="7" id="KW-1185">Reference proteome</keyword>
<dbReference type="RefSeq" id="WP_205133509.1">
    <property type="nucleotide sequence ID" value="NZ_JACSNT010000006.1"/>
</dbReference>
<dbReference type="EMBL" id="JACSNV010000005">
    <property type="protein sequence ID" value="MBM6877459.1"/>
    <property type="molecule type" value="Genomic_DNA"/>
</dbReference>
<evidence type="ECO:0000259" key="5">
    <source>
        <dbReference type="PROSITE" id="PS50931"/>
    </source>
</evidence>
<evidence type="ECO:0000256" key="1">
    <source>
        <dbReference type="ARBA" id="ARBA00009437"/>
    </source>
</evidence>